<dbReference type="Proteomes" id="UP000481583">
    <property type="component" value="Unassembled WGS sequence"/>
</dbReference>
<sequence>MSLPEPSPADIDAAEAITSRHGCTAAAQTDGAAEVAAALGVLRWMDTGEDVPDTVVLAAHDLLYASAARHHDGGCMCRLAEVLVGRGVVPEPWDYEGRWWLWWPKSGRGPCRDCGKKRSLTRYSARFGKDYRYLCARCRAVEREQDAQQAAQSWTLLSESSQAIDHGDHDRLPSPAGTAAPTGPLEAAPANRPNSPTDGEWGGYVERLHELLAPLEWAGFKLPEEWDSDFDPRVGALLFSELWRGNGCLVAEYWPHEAALELQPFDDVTGDWPDSFSLLDDAIKLAVRAPGQEAVTAVARAAGEAGLLDATHVRVADSAPEEAKQEFAFGRIRRIFEPAADFRQLPLTELLREVSDSEWLSAYLDWVVGIAGRDVAPDIVPDAAALGVAAWCWRNNTAVEEHHLATDVLMARVNIAVTRITQEHVCLAEGINWDAIRSALTDPQWSLPDGTPIHSLFGPGWSEVASTVTDELTRWQQIEYEVLGPVTTLILMTIGGSTSYTDSWWGQGRWRSICRRVIEDATAGGAALPKPYDDRGSAALLTDLENPDRLPNQVLDWLIDIPETDADGPRGLRMHPATRPQLRYWDPFWLNEHHP</sequence>
<proteinExistence type="predicted"/>
<gene>
    <name evidence="2" type="ORF">G5C51_01405</name>
</gene>
<accession>A0A6G4TRZ8</accession>
<protein>
    <submittedName>
        <fullName evidence="2">Uncharacterized protein</fullName>
    </submittedName>
</protein>
<evidence type="ECO:0000256" key="1">
    <source>
        <dbReference type="SAM" id="MobiDB-lite"/>
    </source>
</evidence>
<organism evidence="2 3">
    <name type="scientific">Streptomyces coryli</name>
    <dbReference type="NCBI Taxonomy" id="1128680"/>
    <lineage>
        <taxon>Bacteria</taxon>
        <taxon>Bacillati</taxon>
        <taxon>Actinomycetota</taxon>
        <taxon>Actinomycetes</taxon>
        <taxon>Kitasatosporales</taxon>
        <taxon>Streptomycetaceae</taxon>
        <taxon>Streptomyces</taxon>
    </lineage>
</organism>
<evidence type="ECO:0000313" key="2">
    <source>
        <dbReference type="EMBL" id="NGN62562.1"/>
    </source>
</evidence>
<dbReference type="EMBL" id="JAAKZV010000002">
    <property type="protein sequence ID" value="NGN62562.1"/>
    <property type="molecule type" value="Genomic_DNA"/>
</dbReference>
<feature type="compositionally biased region" description="Low complexity" evidence="1">
    <location>
        <begin position="173"/>
        <end position="190"/>
    </location>
</feature>
<dbReference type="AlphaFoldDB" id="A0A6G4TRZ8"/>
<reference evidence="2 3" key="1">
    <citation type="submission" date="2020-02" db="EMBL/GenBank/DDBJ databases">
        <title>Whole-genome analyses of novel actinobacteria.</title>
        <authorList>
            <person name="Sahin N."/>
        </authorList>
    </citation>
    <scope>NUCLEOTIDE SEQUENCE [LARGE SCALE GENOMIC DNA]</scope>
    <source>
        <strain evidence="2 3">A7024</strain>
    </source>
</reference>
<keyword evidence="3" id="KW-1185">Reference proteome</keyword>
<feature type="region of interest" description="Disordered" evidence="1">
    <location>
        <begin position="165"/>
        <end position="200"/>
    </location>
</feature>
<evidence type="ECO:0000313" key="3">
    <source>
        <dbReference type="Proteomes" id="UP000481583"/>
    </source>
</evidence>
<dbReference type="RefSeq" id="WP_165230112.1">
    <property type="nucleotide sequence ID" value="NZ_JAAKZV010000002.1"/>
</dbReference>
<comment type="caution">
    <text evidence="2">The sequence shown here is derived from an EMBL/GenBank/DDBJ whole genome shotgun (WGS) entry which is preliminary data.</text>
</comment>
<name>A0A6G4TRZ8_9ACTN</name>